<feature type="region of interest" description="Disordered" evidence="1">
    <location>
        <begin position="88"/>
        <end position="108"/>
    </location>
</feature>
<keyword evidence="3" id="KW-1185">Reference proteome</keyword>
<sequence length="108" mass="12639">MKVNQLFFFTLHYNPMNHEEHKESRINFLETEWGAAHSIPPIPTKVAVLSYAACTFSNYFNSILTDFNNIKEGDKVKFCYCMIHCLAKKKQKQKKKTDTHPNISLDRL</sequence>
<evidence type="ECO:0000313" key="2">
    <source>
        <dbReference type="EMBL" id="MEQ2290044.1"/>
    </source>
</evidence>
<feature type="compositionally biased region" description="Basic residues" evidence="1">
    <location>
        <begin position="88"/>
        <end position="97"/>
    </location>
</feature>
<reference evidence="2 3" key="1">
    <citation type="submission" date="2021-06" db="EMBL/GenBank/DDBJ databases">
        <authorList>
            <person name="Palmer J.M."/>
        </authorList>
    </citation>
    <scope>NUCLEOTIDE SEQUENCE [LARGE SCALE GENOMIC DNA]</scope>
    <source>
        <strain evidence="2 3">AS_MEX2019</strain>
        <tissue evidence="2">Muscle</tissue>
    </source>
</reference>
<evidence type="ECO:0000313" key="3">
    <source>
        <dbReference type="Proteomes" id="UP001469553"/>
    </source>
</evidence>
<proteinExistence type="predicted"/>
<accession>A0ABV0Y8U1</accession>
<evidence type="ECO:0008006" key="4">
    <source>
        <dbReference type="Google" id="ProtNLM"/>
    </source>
</evidence>
<gene>
    <name evidence="2" type="ORF">AMECASPLE_039332</name>
</gene>
<protein>
    <recommendedName>
        <fullName evidence="4">Hexosyltransferase</fullName>
    </recommendedName>
</protein>
<comment type="caution">
    <text evidence="2">The sequence shown here is derived from an EMBL/GenBank/DDBJ whole genome shotgun (WGS) entry which is preliminary data.</text>
</comment>
<organism evidence="2 3">
    <name type="scientific">Ameca splendens</name>
    <dbReference type="NCBI Taxonomy" id="208324"/>
    <lineage>
        <taxon>Eukaryota</taxon>
        <taxon>Metazoa</taxon>
        <taxon>Chordata</taxon>
        <taxon>Craniata</taxon>
        <taxon>Vertebrata</taxon>
        <taxon>Euteleostomi</taxon>
        <taxon>Actinopterygii</taxon>
        <taxon>Neopterygii</taxon>
        <taxon>Teleostei</taxon>
        <taxon>Neoteleostei</taxon>
        <taxon>Acanthomorphata</taxon>
        <taxon>Ovalentaria</taxon>
        <taxon>Atherinomorphae</taxon>
        <taxon>Cyprinodontiformes</taxon>
        <taxon>Goodeidae</taxon>
        <taxon>Ameca</taxon>
    </lineage>
</organism>
<dbReference type="EMBL" id="JAHRIP010026911">
    <property type="protein sequence ID" value="MEQ2290044.1"/>
    <property type="molecule type" value="Genomic_DNA"/>
</dbReference>
<dbReference type="Proteomes" id="UP001469553">
    <property type="component" value="Unassembled WGS sequence"/>
</dbReference>
<name>A0ABV0Y8U1_9TELE</name>
<evidence type="ECO:0000256" key="1">
    <source>
        <dbReference type="SAM" id="MobiDB-lite"/>
    </source>
</evidence>